<keyword evidence="2" id="KW-0472">Membrane</keyword>
<feature type="region of interest" description="Disordered" evidence="1">
    <location>
        <begin position="166"/>
        <end position="188"/>
    </location>
</feature>
<proteinExistence type="predicted"/>
<keyword evidence="4" id="KW-1185">Reference proteome</keyword>
<protein>
    <recommendedName>
        <fullName evidence="5">Suppressor of lethality of KEX2 GAS1 double null mutant protein 1</fullName>
    </recommendedName>
</protein>
<reference key="2">
    <citation type="submission" date="2011-08" db="EMBL/GenBank/DDBJ databases">
        <title>Genome sequence of Naumovozyma castellii.</title>
        <authorList>
            <person name="Gordon J.L."/>
            <person name="Armisen D."/>
            <person name="Proux-Wera E."/>
            <person name="OhEigeartaigh S.S."/>
            <person name="Byrne K.P."/>
            <person name="Wolfe K.H."/>
        </authorList>
    </citation>
    <scope>NUCLEOTIDE SEQUENCE</scope>
    <source>
        <strain>Type strain:CBS 4309</strain>
    </source>
</reference>
<dbReference type="InParanoid" id="G0VHL6"/>
<evidence type="ECO:0008006" key="5">
    <source>
        <dbReference type="Google" id="ProtNLM"/>
    </source>
</evidence>
<accession>G0VHL6</accession>
<dbReference type="KEGG" id="ncs:NCAS_0G00130"/>
<sequence length="266" mass="29745">MSSLSVAVGCAVGIPIAVAFLIALVFWGRLQRRFTNEYERDRDLENAINNDDILINFDVYQSLQDLSSTLSDPTILKKETRNTENEVTGSSDDEVIENSKPIALVQNPSNDKRKYFIPAYRRNINSLQASNEHTPQVSCQSSLNVPVNDSLLNVYDQMIPFVDNIPSGADAQKQKGVSKSTNRDKNSLLKNINSQDFGSFYPGRESSSNLYKCNFPKVPTETSISEKHMFTRISNTLQQKVNASPLHFSLIDDGSSDIEINNVDRS</sequence>
<dbReference type="EMBL" id="HE576758">
    <property type="protein sequence ID" value="CCC70900.1"/>
    <property type="molecule type" value="Genomic_DNA"/>
</dbReference>
<dbReference type="GeneID" id="96904566"/>
<reference evidence="3 4" key="1">
    <citation type="journal article" date="2011" name="Proc. Natl. Acad. Sci. U.S.A.">
        <title>Evolutionary erosion of yeast sex chromosomes by mating-type switching accidents.</title>
        <authorList>
            <person name="Gordon J.L."/>
            <person name="Armisen D."/>
            <person name="Proux-Wera E."/>
            <person name="Oheigeartaigh S.S."/>
            <person name="Byrne K.P."/>
            <person name="Wolfe K.H."/>
        </authorList>
    </citation>
    <scope>NUCLEOTIDE SEQUENCE [LARGE SCALE GENOMIC DNA]</scope>
    <source>
        <strain evidence="4">ATCC 76901 / BCRC 22586 / CBS 4309 / NBRC 1992 / NRRL Y-12630</strain>
    </source>
</reference>
<feature type="transmembrane region" description="Helical" evidence="2">
    <location>
        <begin position="6"/>
        <end position="27"/>
    </location>
</feature>
<evidence type="ECO:0000313" key="4">
    <source>
        <dbReference type="Proteomes" id="UP000001640"/>
    </source>
</evidence>
<dbReference type="HOGENOM" id="CLU_079389_0_0_1"/>
<evidence type="ECO:0000313" key="3">
    <source>
        <dbReference type="EMBL" id="CCC70900.1"/>
    </source>
</evidence>
<keyword evidence="2" id="KW-0812">Transmembrane</keyword>
<evidence type="ECO:0000256" key="2">
    <source>
        <dbReference type="SAM" id="Phobius"/>
    </source>
</evidence>
<organism evidence="3 4">
    <name type="scientific">Naumovozyma castellii</name>
    <name type="common">Yeast</name>
    <name type="synonym">Saccharomyces castellii</name>
    <dbReference type="NCBI Taxonomy" id="27288"/>
    <lineage>
        <taxon>Eukaryota</taxon>
        <taxon>Fungi</taxon>
        <taxon>Dikarya</taxon>
        <taxon>Ascomycota</taxon>
        <taxon>Saccharomycotina</taxon>
        <taxon>Saccharomycetes</taxon>
        <taxon>Saccharomycetales</taxon>
        <taxon>Saccharomycetaceae</taxon>
        <taxon>Naumovozyma</taxon>
    </lineage>
</organism>
<dbReference type="OrthoDB" id="4097102at2759"/>
<evidence type="ECO:0000256" key="1">
    <source>
        <dbReference type="SAM" id="MobiDB-lite"/>
    </source>
</evidence>
<dbReference type="Proteomes" id="UP000001640">
    <property type="component" value="Chromosome 7"/>
</dbReference>
<keyword evidence="2" id="KW-1133">Transmembrane helix</keyword>
<dbReference type="AlphaFoldDB" id="G0VHL6"/>
<name>G0VHL6_NAUCA</name>
<dbReference type="eggNOG" id="ENOG502RZI6">
    <property type="taxonomic scope" value="Eukaryota"/>
</dbReference>
<dbReference type="RefSeq" id="XP_003677253.1">
    <property type="nucleotide sequence ID" value="XM_003677205.1"/>
</dbReference>
<gene>
    <name evidence="3" type="primary">NCAS0G00130</name>
    <name evidence="3" type="ordered locus">NCAS_0G00130</name>
</gene>